<evidence type="ECO:0000313" key="4">
    <source>
        <dbReference type="EMBL" id="GBN90308.1"/>
    </source>
</evidence>
<dbReference type="EMBL" id="BGPR01022708">
    <property type="protein sequence ID" value="GBN89275.1"/>
    <property type="molecule type" value="Genomic_DNA"/>
</dbReference>
<dbReference type="AlphaFoldDB" id="A0A4Y2SQL3"/>
<comment type="caution">
    <text evidence="2">The sequence shown here is derived from an EMBL/GenBank/DDBJ whole genome shotgun (WGS) entry which is preliminary data.</text>
</comment>
<dbReference type="EMBL" id="BGPR01023255">
    <property type="protein sequence ID" value="GBN90308.1"/>
    <property type="molecule type" value="Genomic_DNA"/>
</dbReference>
<sequence>MVPVTFQNLVEQLDKPPHHLLPSDSIKLGIHGRTVPHHLECVSPDISSFQLIHLAGHSWRLHANDATGDFSLPGLAVPISPPAFKTGHPTPRDSFTSPFPILWFSLL</sequence>
<organism evidence="2 5">
    <name type="scientific">Araneus ventricosus</name>
    <name type="common">Orbweaver spider</name>
    <name type="synonym">Epeira ventricosa</name>
    <dbReference type="NCBI Taxonomy" id="182803"/>
    <lineage>
        <taxon>Eukaryota</taxon>
        <taxon>Metazoa</taxon>
        <taxon>Ecdysozoa</taxon>
        <taxon>Arthropoda</taxon>
        <taxon>Chelicerata</taxon>
        <taxon>Arachnida</taxon>
        <taxon>Araneae</taxon>
        <taxon>Araneomorphae</taxon>
        <taxon>Entelegynae</taxon>
        <taxon>Araneoidea</taxon>
        <taxon>Araneidae</taxon>
        <taxon>Araneus</taxon>
    </lineage>
</organism>
<dbReference type="EMBL" id="BGPR01022701">
    <property type="protein sequence ID" value="GBN89264.1"/>
    <property type="molecule type" value="Genomic_DNA"/>
</dbReference>
<reference evidence="2 5" key="1">
    <citation type="journal article" date="2019" name="Sci. Rep.">
        <title>Orb-weaving spider Araneus ventricosus genome elucidates the spidroin gene catalogue.</title>
        <authorList>
            <person name="Kono N."/>
            <person name="Nakamura H."/>
            <person name="Ohtoshi R."/>
            <person name="Moran D.A.P."/>
            <person name="Shinohara A."/>
            <person name="Yoshida Y."/>
            <person name="Fujiwara M."/>
            <person name="Mori M."/>
            <person name="Tomita M."/>
            <person name="Arakawa K."/>
        </authorList>
    </citation>
    <scope>NUCLEOTIDE SEQUENCE [LARGE SCALE GENOMIC DNA]</scope>
</reference>
<evidence type="ECO:0000313" key="5">
    <source>
        <dbReference type="Proteomes" id="UP000499080"/>
    </source>
</evidence>
<proteinExistence type="predicted"/>
<evidence type="ECO:0000313" key="3">
    <source>
        <dbReference type="EMBL" id="GBN90288.1"/>
    </source>
</evidence>
<gene>
    <name evidence="3" type="ORF">AVEN_176900_1</name>
    <name evidence="2" type="ORF">AVEN_232976_1</name>
    <name evidence="1" type="ORF">AVEN_250160_1</name>
    <name evidence="4" type="ORF">AVEN_271743_1</name>
</gene>
<evidence type="ECO:0000313" key="1">
    <source>
        <dbReference type="EMBL" id="GBN89264.1"/>
    </source>
</evidence>
<name>A0A4Y2SQL3_ARAVE</name>
<protein>
    <submittedName>
        <fullName evidence="2">Uncharacterized protein</fullName>
    </submittedName>
</protein>
<dbReference type="Proteomes" id="UP000499080">
    <property type="component" value="Unassembled WGS sequence"/>
</dbReference>
<accession>A0A4Y2SQL3</accession>
<evidence type="ECO:0000313" key="2">
    <source>
        <dbReference type="EMBL" id="GBN89275.1"/>
    </source>
</evidence>
<dbReference type="EMBL" id="BGPR01023246">
    <property type="protein sequence ID" value="GBN90288.1"/>
    <property type="molecule type" value="Genomic_DNA"/>
</dbReference>
<keyword evidence="5" id="KW-1185">Reference proteome</keyword>